<dbReference type="GO" id="GO:0046933">
    <property type="term" value="F:proton-transporting ATP synthase activity, rotational mechanism"/>
    <property type="evidence" value="ECO:0007669"/>
    <property type="project" value="UniProtKB-UniRule"/>
</dbReference>
<evidence type="ECO:0000256" key="7">
    <source>
        <dbReference type="ARBA" id="ARBA00023310"/>
    </source>
</evidence>
<evidence type="ECO:0000256" key="3">
    <source>
        <dbReference type="ARBA" id="ARBA00022781"/>
    </source>
</evidence>
<keyword evidence="6 8" id="KW-0139">CF(1)</keyword>
<organism evidence="9 10">
    <name type="scientific">Staphylococcus haemolyticus</name>
    <dbReference type="NCBI Taxonomy" id="1283"/>
    <lineage>
        <taxon>Bacteria</taxon>
        <taxon>Bacillati</taxon>
        <taxon>Bacillota</taxon>
        <taxon>Bacilli</taxon>
        <taxon>Bacillales</taxon>
        <taxon>Staphylococcaceae</taxon>
        <taxon>Staphylococcus</taxon>
    </lineage>
</organism>
<comment type="similarity">
    <text evidence="8">Belongs to the ATPase delta chain family.</text>
</comment>
<dbReference type="RefSeq" id="WP_037551941.1">
    <property type="nucleotide sequence ID" value="NZ_CAJCGD010000013.1"/>
</dbReference>
<evidence type="ECO:0000313" key="10">
    <source>
        <dbReference type="Proteomes" id="UP000053523"/>
    </source>
</evidence>
<dbReference type="Gene3D" id="1.10.520.20">
    <property type="entry name" value="N-terminal domain of the delta subunit of the F1F0-ATP synthase"/>
    <property type="match status" value="1"/>
</dbReference>
<gene>
    <name evidence="8" type="primary">atpH</name>
    <name evidence="9" type="ORF">AL503_007645</name>
</gene>
<dbReference type="InterPro" id="IPR020781">
    <property type="entry name" value="ATPase_OSCP/d_CS"/>
</dbReference>
<comment type="subcellular location">
    <subcellularLocation>
        <location evidence="8">Cell membrane</location>
        <topology evidence="8">Peripheral membrane protein</topology>
    </subcellularLocation>
    <subcellularLocation>
        <location evidence="1">Membrane</location>
    </subcellularLocation>
</comment>
<evidence type="ECO:0000256" key="1">
    <source>
        <dbReference type="ARBA" id="ARBA00004370"/>
    </source>
</evidence>
<sequence>MANVANKYAKALFDVAIDKDILDLMYDELSEVSEATRNYGEDFRAIDSNPNQPASERRKFVGIIFGDANYYLKNMLMILANNRHLVLINSIFKEFKSLYNEYHNEDSAIVESVYQLSDEELDRIKDLILKQTNLSQVHITTKINPELIGGFRVKVGTTVLDGSVKKDLEQIERKFRRVN</sequence>
<dbReference type="EMBL" id="LORN02000015">
    <property type="protein sequence ID" value="PNN20663.1"/>
    <property type="molecule type" value="Genomic_DNA"/>
</dbReference>
<keyword evidence="8" id="KW-1003">Cell membrane</keyword>
<keyword evidence="4 8" id="KW-0406">Ion transport</keyword>
<keyword evidence="2 8" id="KW-0813">Transport</keyword>
<dbReference type="PROSITE" id="PS00389">
    <property type="entry name" value="ATPASE_DELTA"/>
    <property type="match status" value="1"/>
</dbReference>
<comment type="function">
    <text evidence="8">This protein is part of the stalk that links CF(0) to CF(1). It either transmits conformational changes from CF(0) to CF(1) or is implicated in proton conduction.</text>
</comment>
<evidence type="ECO:0000256" key="2">
    <source>
        <dbReference type="ARBA" id="ARBA00022448"/>
    </source>
</evidence>
<dbReference type="GO" id="GO:0005886">
    <property type="term" value="C:plasma membrane"/>
    <property type="evidence" value="ECO:0007669"/>
    <property type="project" value="UniProtKB-SubCell"/>
</dbReference>
<dbReference type="NCBIfam" id="TIGR01145">
    <property type="entry name" value="ATP_synt_delta"/>
    <property type="match status" value="1"/>
</dbReference>
<comment type="function">
    <text evidence="8">F(1)F(0) ATP synthase produces ATP from ADP in the presence of a proton or sodium gradient. F-type ATPases consist of two structural domains, F(1) containing the extramembraneous catalytic core and F(0) containing the membrane proton channel, linked together by a central stalk and a peripheral stalk. During catalysis, ATP synthesis in the catalytic domain of F(1) is coupled via a rotary mechanism of the central stalk subunits to proton translocation.</text>
</comment>
<name>A0A2K0A6M5_STAHA</name>
<evidence type="ECO:0000256" key="6">
    <source>
        <dbReference type="ARBA" id="ARBA00023196"/>
    </source>
</evidence>
<dbReference type="Pfam" id="PF00213">
    <property type="entry name" value="OSCP"/>
    <property type="match status" value="1"/>
</dbReference>
<dbReference type="PRINTS" id="PR00125">
    <property type="entry name" value="ATPASEDELTA"/>
</dbReference>
<dbReference type="Proteomes" id="UP000053523">
    <property type="component" value="Unassembled WGS sequence"/>
</dbReference>
<dbReference type="InterPro" id="IPR026015">
    <property type="entry name" value="ATP_synth_OSCP/delta_N_sf"/>
</dbReference>
<protein>
    <recommendedName>
        <fullName evidence="8">ATP synthase subunit delta</fullName>
    </recommendedName>
    <alternativeName>
        <fullName evidence="8">ATP synthase F(1) sector subunit delta</fullName>
    </alternativeName>
    <alternativeName>
        <fullName evidence="8">F-type ATPase subunit delta</fullName>
        <shortName evidence="8">F-ATPase subunit delta</shortName>
    </alternativeName>
</protein>
<dbReference type="PANTHER" id="PTHR11910">
    <property type="entry name" value="ATP SYNTHASE DELTA CHAIN"/>
    <property type="match status" value="1"/>
</dbReference>
<dbReference type="NCBIfam" id="NF004399">
    <property type="entry name" value="PRK05758.1-1"/>
    <property type="match status" value="1"/>
</dbReference>
<keyword evidence="3 8" id="KW-0375">Hydrogen ion transport</keyword>
<dbReference type="SUPFAM" id="SSF47928">
    <property type="entry name" value="N-terminal domain of the delta subunit of the F1F0-ATP synthase"/>
    <property type="match status" value="1"/>
</dbReference>
<dbReference type="HAMAP" id="MF_01416">
    <property type="entry name" value="ATP_synth_delta_bact"/>
    <property type="match status" value="1"/>
</dbReference>
<accession>A0A2K0A6M5</accession>
<evidence type="ECO:0000313" key="9">
    <source>
        <dbReference type="EMBL" id="PNN20663.1"/>
    </source>
</evidence>
<keyword evidence="7 8" id="KW-0066">ATP synthesis</keyword>
<dbReference type="AlphaFoldDB" id="A0A2K0A6M5"/>
<evidence type="ECO:0000256" key="4">
    <source>
        <dbReference type="ARBA" id="ARBA00023065"/>
    </source>
</evidence>
<evidence type="ECO:0000256" key="8">
    <source>
        <dbReference type="HAMAP-Rule" id="MF_01416"/>
    </source>
</evidence>
<evidence type="ECO:0000256" key="5">
    <source>
        <dbReference type="ARBA" id="ARBA00023136"/>
    </source>
</evidence>
<reference evidence="9 10" key="1">
    <citation type="submission" date="2017-12" db="EMBL/GenBank/DDBJ databases">
        <title>FDA dAtabase for Regulatory Grade micrObial Sequences (FDA-ARGOS): Supporting development and validation of Infectious Disease Dx tests.</title>
        <authorList>
            <person name="Hoffmann M."/>
            <person name="Allard M."/>
            <person name="Evans P."/>
            <person name="Brown E."/>
            <person name="Tallon L."/>
            <person name="Sadzewicz L."/>
            <person name="Sengamalay N."/>
            <person name="Ott S."/>
            <person name="Godinez A."/>
            <person name="Nagaraj S."/>
            <person name="Vavikolanu K."/>
            <person name="Aluvathingal J."/>
            <person name="Nadendla S."/>
            <person name="Sichtig H."/>
        </authorList>
    </citation>
    <scope>NUCLEOTIDE SEQUENCE [LARGE SCALE GENOMIC DNA]</scope>
    <source>
        <strain evidence="9 10">FDAARGOS_148</strain>
    </source>
</reference>
<dbReference type="InterPro" id="IPR000711">
    <property type="entry name" value="ATPase_OSCP/dsu"/>
</dbReference>
<dbReference type="GO" id="GO:0045259">
    <property type="term" value="C:proton-transporting ATP synthase complex"/>
    <property type="evidence" value="ECO:0007669"/>
    <property type="project" value="UniProtKB-KW"/>
</dbReference>
<comment type="caution">
    <text evidence="9">The sequence shown here is derived from an EMBL/GenBank/DDBJ whole genome shotgun (WGS) entry which is preliminary data.</text>
</comment>
<keyword evidence="5 8" id="KW-0472">Membrane</keyword>
<proteinExistence type="inferred from homology"/>